<dbReference type="EMBL" id="FQXM01000007">
    <property type="protein sequence ID" value="SHH57431.1"/>
    <property type="molecule type" value="Genomic_DNA"/>
</dbReference>
<keyword evidence="1" id="KW-0479">Metal-binding</keyword>
<sequence>MKPNILFFFTDDQRFDTIAALGNKEIITPNIDRLVENGVSFTHAHIPCGTSGAVCMPSRAMLHSGRTLFHLQNEGQEIPESHITLGETLKNAGYRTFGTGKWHNGINAYARSFTDGANIFFGGMNDHWNVPINNFDPTGKYSVPKKKSVNPWFSNQTENIICDHVEPGKHSSELFAEASIDFIKNYNSNDPFFMYISFMAPHDPRTMPEEFLNMYNPDEISLPLNFKEEHPFDYGIRDVRDEVLAPYPRTPEIVKKHISEYYGMITHLDNELGKVLAALESTGKLEDTIIVFAGDNGLALGQHGLMGKQNCYEHSIRVPLVFSGPGIPKNQKTDSYAYLLDIYPTLCDLVDIDAPSSVEGKSLFKTIMNPKIKTRETLYFAYTNMLRSVKNERYKLIEYVYGDTTSTQLFDFIEDPCELNNLYSNEDYKKIVDSLRKELFKYRDEWDDCAHKFGKEFWDKYKI</sequence>
<evidence type="ECO:0000313" key="5">
    <source>
        <dbReference type="Proteomes" id="UP000184447"/>
    </source>
</evidence>
<name>A0A1M5U3J1_9CLOT</name>
<evidence type="ECO:0000256" key="2">
    <source>
        <dbReference type="ARBA" id="ARBA00022801"/>
    </source>
</evidence>
<feature type="domain" description="Sulfatase N-terminal" evidence="3">
    <location>
        <begin position="3"/>
        <end position="352"/>
    </location>
</feature>
<accession>A0A1M5U3J1</accession>
<dbReference type="CDD" id="cd16155">
    <property type="entry name" value="sulfatase_like"/>
    <property type="match status" value="1"/>
</dbReference>
<dbReference type="Gene3D" id="3.40.720.10">
    <property type="entry name" value="Alkaline Phosphatase, subunit A"/>
    <property type="match status" value="1"/>
</dbReference>
<evidence type="ECO:0000259" key="3">
    <source>
        <dbReference type="Pfam" id="PF00884"/>
    </source>
</evidence>
<organism evidence="4 5">
    <name type="scientific">Clostridium grantii DSM 8605</name>
    <dbReference type="NCBI Taxonomy" id="1121316"/>
    <lineage>
        <taxon>Bacteria</taxon>
        <taxon>Bacillati</taxon>
        <taxon>Bacillota</taxon>
        <taxon>Clostridia</taxon>
        <taxon>Eubacteriales</taxon>
        <taxon>Clostridiaceae</taxon>
        <taxon>Clostridium</taxon>
    </lineage>
</organism>
<keyword evidence="5" id="KW-1185">Reference proteome</keyword>
<protein>
    <submittedName>
        <fullName evidence="4">Arylsulfatase A</fullName>
    </submittedName>
</protein>
<dbReference type="RefSeq" id="WP_073337869.1">
    <property type="nucleotide sequence ID" value="NZ_FQXM01000007.1"/>
</dbReference>
<dbReference type="InterPro" id="IPR017850">
    <property type="entry name" value="Alkaline_phosphatase_core_sf"/>
</dbReference>
<gene>
    <name evidence="4" type="ORF">SAMN02745207_01551</name>
</gene>
<reference evidence="4 5" key="1">
    <citation type="submission" date="2016-11" db="EMBL/GenBank/DDBJ databases">
        <authorList>
            <person name="Jaros S."/>
            <person name="Januszkiewicz K."/>
            <person name="Wedrychowicz H."/>
        </authorList>
    </citation>
    <scope>NUCLEOTIDE SEQUENCE [LARGE SCALE GENOMIC DNA]</scope>
    <source>
        <strain evidence="4 5">DSM 8605</strain>
    </source>
</reference>
<dbReference type="OrthoDB" id="279611at2"/>
<dbReference type="STRING" id="1121316.SAMN02745207_01551"/>
<dbReference type="GO" id="GO:0046872">
    <property type="term" value="F:metal ion binding"/>
    <property type="evidence" value="ECO:0007669"/>
    <property type="project" value="UniProtKB-KW"/>
</dbReference>
<evidence type="ECO:0000256" key="1">
    <source>
        <dbReference type="ARBA" id="ARBA00022723"/>
    </source>
</evidence>
<evidence type="ECO:0000313" key="4">
    <source>
        <dbReference type="EMBL" id="SHH57431.1"/>
    </source>
</evidence>
<dbReference type="GO" id="GO:0005737">
    <property type="term" value="C:cytoplasm"/>
    <property type="evidence" value="ECO:0007669"/>
    <property type="project" value="TreeGrafter"/>
</dbReference>
<dbReference type="PANTHER" id="PTHR45953:SF1">
    <property type="entry name" value="IDURONATE 2-SULFATASE"/>
    <property type="match status" value="1"/>
</dbReference>
<keyword evidence="2" id="KW-0378">Hydrolase</keyword>
<dbReference type="Pfam" id="PF00884">
    <property type="entry name" value="Sulfatase"/>
    <property type="match status" value="1"/>
</dbReference>
<dbReference type="SUPFAM" id="SSF53649">
    <property type="entry name" value="Alkaline phosphatase-like"/>
    <property type="match status" value="1"/>
</dbReference>
<dbReference type="AlphaFoldDB" id="A0A1M5U3J1"/>
<proteinExistence type="predicted"/>
<dbReference type="InterPro" id="IPR000917">
    <property type="entry name" value="Sulfatase_N"/>
</dbReference>
<dbReference type="PANTHER" id="PTHR45953">
    <property type="entry name" value="IDURONATE 2-SULFATASE"/>
    <property type="match status" value="1"/>
</dbReference>
<dbReference type="GO" id="GO:0008484">
    <property type="term" value="F:sulfuric ester hydrolase activity"/>
    <property type="evidence" value="ECO:0007669"/>
    <property type="project" value="TreeGrafter"/>
</dbReference>
<dbReference type="Proteomes" id="UP000184447">
    <property type="component" value="Unassembled WGS sequence"/>
</dbReference>